<reference evidence="2" key="5">
    <citation type="journal article" date="2001" name="Nature">
        <title>Functional annotation of a full-length mouse cDNA collection.</title>
        <authorList>
            <consortium name="The RIKEN Genome Exploration Research Group Phase II Team and the FANTOM Consortium"/>
        </authorList>
    </citation>
    <scope>NUCLEOTIDE SEQUENCE</scope>
    <source>
        <strain evidence="2">C57BL/6J</strain>
        <tissue evidence="2">Testis</tissue>
    </source>
</reference>
<reference evidence="2" key="2">
    <citation type="journal article" date="2000" name="Genome Res.">
        <title>Normalization and subtraction of cap-trapper-selected cDNAs to prepare full-length cDNA libraries for rapid discovery of new genes.</title>
        <authorList>
            <person name="Carninci P."/>
            <person name="Shibata Y."/>
            <person name="Hayatsu N."/>
            <person name="Sugahara Y."/>
            <person name="Shibata K."/>
            <person name="Itoh M."/>
            <person name="Konno H."/>
            <person name="Okazaki Y."/>
            <person name="Muramatsu M."/>
            <person name="Hayashizaki Y."/>
        </authorList>
    </citation>
    <scope>NUCLEOTIDE SEQUENCE</scope>
    <source>
        <strain evidence="2">C57BL/6J</strain>
        <tissue evidence="2">Testis</tissue>
    </source>
</reference>
<feature type="compositionally biased region" description="Low complexity" evidence="1">
    <location>
        <begin position="31"/>
        <end position="40"/>
    </location>
</feature>
<accession>Q9D4U7</accession>
<proteinExistence type="evidence at transcript level"/>
<evidence type="ECO:0000313" key="2">
    <source>
        <dbReference type="EMBL" id="BAB30126.1"/>
    </source>
</evidence>
<reference evidence="3" key="11">
    <citation type="submission" date="2025-05" db="UniProtKB">
        <authorList>
            <consortium name="Ensembl"/>
        </authorList>
    </citation>
    <scope>IDENTIFICATION</scope>
    <source>
        <strain evidence="3">C57BL/6J</strain>
    </source>
</reference>
<evidence type="ECO:0000313" key="5">
    <source>
        <dbReference type="Proteomes" id="UP000000589"/>
    </source>
</evidence>
<dbReference type="GeneTree" id="ENSGT00860000135961"/>
<dbReference type="EMBL" id="AK016148">
    <property type="protein sequence ID" value="BAB30126.1"/>
    <property type="molecule type" value="mRNA"/>
</dbReference>
<evidence type="ECO:0000313" key="3">
    <source>
        <dbReference type="Ensembl" id="ENSMUSP00000048953.2"/>
    </source>
</evidence>
<gene>
    <name evidence="3 4" type="primary">4930556J24Rik</name>
</gene>
<sequence length="146" mass="15810">MLHGAPLGSGRTSGLQRVSCAFPVPPALSSDLPPVLSPPAEKGPSFTQPGQPFPPEDRDWSFLLDPMASRDEGSHSREKKWQPSVYSAVSSSSQPKTPERGSSWRHRVSHVLACSLSLAVSGFPMHCSLCLEHFLARDMVEASKIC</sequence>
<dbReference type="MGI" id="MGI:1922592">
    <property type="gene designation" value="4930556J24Rik"/>
</dbReference>
<reference evidence="2" key="7">
    <citation type="journal article" date="2005" name="Science">
        <title>The Transcriptional Landscape of the Mammalian Genome.</title>
        <authorList>
            <consortium name="The FANTOM Consortium"/>
            <consortium name="Riken Genome Exploration Research Group and Genome Science Group (Genome Network Project Core Group)"/>
        </authorList>
    </citation>
    <scope>NUCLEOTIDE SEQUENCE</scope>
    <source>
        <strain evidence="2">C57BL/6J</strain>
        <tissue evidence="2">Testis</tissue>
    </source>
</reference>
<dbReference type="HOGENOM" id="CLU_1776850_0_0_1"/>
<reference evidence="3" key="10">
    <citation type="journal article" date="2011" name="PLoS Biol.">
        <title>Modernizing reference genome assemblies.</title>
        <authorList>
            <person name="Church D.M."/>
            <person name="Schneider V.A."/>
            <person name="Graves T."/>
            <person name="Auger K."/>
            <person name="Cunningham F."/>
            <person name="Bouk N."/>
            <person name="Chen H.C."/>
            <person name="Agarwala R."/>
            <person name="McLaren W.M."/>
            <person name="Ritchie G.R."/>
            <person name="Albracht D."/>
            <person name="Kremitzki M."/>
            <person name="Rock S."/>
            <person name="Kotkiewicz H."/>
            <person name="Kremitzki C."/>
            <person name="Wollam A."/>
            <person name="Trani L."/>
            <person name="Fulton L."/>
            <person name="Fulton R."/>
            <person name="Matthews L."/>
            <person name="Whitehead S."/>
            <person name="Chow W."/>
            <person name="Torrance J."/>
            <person name="Dunn M."/>
            <person name="Harden G."/>
            <person name="Threadgold G."/>
            <person name="Wood J."/>
            <person name="Collins J."/>
            <person name="Heath P."/>
            <person name="Griffiths G."/>
            <person name="Pelan S."/>
            <person name="Grafham D."/>
            <person name="Eichler E.E."/>
            <person name="Weinstock G."/>
            <person name="Mardis E.R."/>
            <person name="Wilson R.K."/>
            <person name="Howe K."/>
            <person name="Flicek P."/>
            <person name="Hubbard T."/>
        </authorList>
    </citation>
    <scope>NUCLEOTIDE SEQUENCE [LARGE SCALE GENOMIC DNA]</scope>
    <source>
        <strain evidence="3">C57BL/6J</strain>
    </source>
</reference>
<dbReference type="PaxDb" id="10090-ENSMUSP00000048953"/>
<reference evidence="2" key="1">
    <citation type="journal article" date="1999" name="Methods Enzymol.">
        <title>High-efficiency full-length cDNA cloning.</title>
        <authorList>
            <person name="Carninci P."/>
            <person name="Hayashizaki Y."/>
        </authorList>
    </citation>
    <scope>NUCLEOTIDE SEQUENCE</scope>
    <source>
        <strain evidence="2">C57BL/6J</strain>
        <tissue evidence="2">Testis</tissue>
    </source>
</reference>
<dbReference type="AGR" id="MGI:1922592"/>
<dbReference type="Proteomes" id="UP000000589">
    <property type="component" value="Chromosome 11"/>
</dbReference>
<dbReference type="Ensembl" id="ENSMUST00000042344.2">
    <property type="protein sequence ID" value="ENSMUSP00000048953.2"/>
    <property type="gene ID" value="ENSMUSG00000034493.2"/>
</dbReference>
<evidence type="ECO:0000256" key="1">
    <source>
        <dbReference type="SAM" id="MobiDB-lite"/>
    </source>
</evidence>
<feature type="compositionally biased region" description="Low complexity" evidence="1">
    <location>
        <begin position="84"/>
        <end position="93"/>
    </location>
</feature>
<reference evidence="2" key="4">
    <citation type="submission" date="2000-07" db="EMBL/GenBank/DDBJ databases">
        <authorList>
            <person name="Adachi J."/>
            <person name="Aizawa K."/>
            <person name="Akahira S."/>
            <person name="Akimura T."/>
            <person name="Arai A."/>
            <person name="Aono H."/>
            <person name="Arakawa T."/>
            <person name="Bono H."/>
            <person name="Carninci P."/>
            <person name="Fukuda S."/>
            <person name="Fukunishi Y."/>
            <person name="Furuno M."/>
            <person name="Hanagaki T."/>
            <person name="Hara A."/>
            <person name="Hayatsu N."/>
            <person name="Hiramoto K."/>
            <person name="Hiraoka T."/>
            <person name="Hori F."/>
            <person name="Imotani K."/>
            <person name="Ishii Y."/>
            <person name="Itoh M."/>
            <person name="Izawa M."/>
            <person name="Kasukawa T."/>
            <person name="Kato H."/>
            <person name="Kawai J."/>
            <person name="Kojima Y."/>
            <person name="Konno H."/>
            <person name="Kouda M."/>
            <person name="Koya S."/>
            <person name="Kurihara C."/>
            <person name="Matsuyama T."/>
            <person name="Miyazaki A."/>
            <person name="Nishi K."/>
            <person name="Nomura K."/>
            <person name="Numazaki R."/>
            <person name="Ohno M."/>
            <person name="Okazaki Y."/>
            <person name="Okido T."/>
            <person name="Owa C."/>
            <person name="Saito H."/>
            <person name="Saito R."/>
            <person name="Sakai C."/>
            <person name="Sakai K."/>
            <person name="Sano H."/>
            <person name="Sasaki D."/>
            <person name="Shibata K."/>
            <person name="Shibata Y."/>
            <person name="Shinagawa A."/>
            <person name="Shiraki T."/>
            <person name="Sogabe Y."/>
            <person name="Suzuki H."/>
            <person name="Tagami M."/>
            <person name="Tagawa A."/>
            <person name="Takahashi F."/>
            <person name="Tanaka T."/>
            <person name="Tejima Y."/>
            <person name="Toya T."/>
            <person name="Yamamura T."/>
            <person name="Yasunishi A."/>
            <person name="Yoshida K."/>
            <person name="Yoshino M."/>
            <person name="Muramatsu M."/>
            <person name="Hayashizaki Y."/>
        </authorList>
    </citation>
    <scope>NUCLEOTIDE SEQUENCE</scope>
    <source>
        <strain evidence="2">C57BL/6J</strain>
        <tissue evidence="2">Testis</tissue>
    </source>
</reference>
<reference evidence="2" key="3">
    <citation type="journal article" date="2000" name="Genome Res.">
        <title>RIKEN integrated sequence analysis (RISA) system--384-format sequencing pipeline with 384 multicapillary sequencer.</title>
        <authorList>
            <person name="Shibata K."/>
            <person name="Itoh M."/>
            <person name="Aizawa K."/>
            <person name="Nagaoka S."/>
            <person name="Sasaki N."/>
            <person name="Carninci P."/>
            <person name="Konno H."/>
            <person name="Akiyama J."/>
            <person name="Nishi K."/>
            <person name="Kitsunai T."/>
            <person name="Tashiro H."/>
            <person name="Itoh M."/>
            <person name="Sumi N."/>
            <person name="Ishii Y."/>
            <person name="Nakamura S."/>
            <person name="Hazama M."/>
            <person name="Nishine T."/>
            <person name="Harada A."/>
            <person name="Yamamoto R."/>
            <person name="Matsumoto H."/>
            <person name="Sakaguchi S."/>
            <person name="Ikegami T."/>
            <person name="Kashiwagi K."/>
            <person name="Fujiwake S."/>
            <person name="Inoue K."/>
            <person name="Togawa Y."/>
            <person name="Izawa M."/>
            <person name="Ohara E."/>
            <person name="Watahiki M."/>
            <person name="Yoneda Y."/>
            <person name="Ishikawa T."/>
            <person name="Ozawa K."/>
            <person name="Tanaka T."/>
            <person name="Matsuura S."/>
            <person name="Kawai J."/>
            <person name="Okazaki Y."/>
            <person name="Muramatsu M."/>
            <person name="Inoue Y."/>
            <person name="Kira A."/>
            <person name="Hayashizaki Y."/>
        </authorList>
    </citation>
    <scope>NUCLEOTIDE SEQUENCE</scope>
    <source>
        <strain evidence="2">C57BL/6J</strain>
        <tissue evidence="2">Testis</tissue>
    </source>
</reference>
<dbReference type="AlphaFoldDB" id="Q9D4U7"/>
<feature type="region of interest" description="Disordered" evidence="1">
    <location>
        <begin position="31"/>
        <end position="103"/>
    </location>
</feature>
<name>Q9D4U7_MOUSE</name>
<organism evidence="2">
    <name type="scientific">Mus musculus</name>
    <name type="common">Mouse</name>
    <dbReference type="NCBI Taxonomy" id="10090"/>
    <lineage>
        <taxon>Eukaryota</taxon>
        <taxon>Metazoa</taxon>
        <taxon>Chordata</taxon>
        <taxon>Craniata</taxon>
        <taxon>Vertebrata</taxon>
        <taxon>Euteleostomi</taxon>
        <taxon>Mammalia</taxon>
        <taxon>Eutheria</taxon>
        <taxon>Euarchontoglires</taxon>
        <taxon>Glires</taxon>
        <taxon>Rodentia</taxon>
        <taxon>Myomorpha</taxon>
        <taxon>Muroidea</taxon>
        <taxon>Muridae</taxon>
        <taxon>Murinae</taxon>
        <taxon>Mus</taxon>
        <taxon>Mus</taxon>
    </lineage>
</organism>
<evidence type="ECO:0000313" key="4">
    <source>
        <dbReference type="MGI" id="MGI:1922592"/>
    </source>
</evidence>
<keyword evidence="5" id="KW-1185">Reference proteome</keyword>
<reference evidence="2" key="6">
    <citation type="journal article" date="2002" name="Nature">
        <title>Analysis of the mouse transcriptome based on functional annotation of 60,770 full-length cDNAs.</title>
        <authorList>
            <consortium name="The FANTOM Consortium and the RIKEN Genome Exploration Research Group Phase I and II Team"/>
        </authorList>
    </citation>
    <scope>NUCLEOTIDE SEQUENCE</scope>
    <source>
        <strain evidence="2">C57BL/6J</strain>
        <tissue evidence="2">Testis</tissue>
    </source>
</reference>
<protein>
    <submittedName>
        <fullName evidence="3">RIKEN cDNA 4930556J24 gene</fullName>
    </submittedName>
</protein>
<reference evidence="3 5" key="9">
    <citation type="journal article" date="2009" name="PLoS Biol.">
        <title>Lineage-specific biology revealed by a finished genome assembly of the mouse.</title>
        <authorList>
            <consortium name="Mouse Genome Sequencing Consortium"/>
            <person name="Church D.M."/>
            <person name="Goodstadt L."/>
            <person name="Hillier L.W."/>
            <person name="Zody M.C."/>
            <person name="Goldstein S."/>
            <person name="She X."/>
            <person name="Bult C.J."/>
            <person name="Agarwala R."/>
            <person name="Cherry J.L."/>
            <person name="DiCuccio M."/>
            <person name="Hlavina W."/>
            <person name="Kapustin Y."/>
            <person name="Meric P."/>
            <person name="Maglott D."/>
            <person name="Birtle Z."/>
            <person name="Marques A.C."/>
            <person name="Graves T."/>
            <person name="Zhou S."/>
            <person name="Teague B."/>
            <person name="Potamousis K."/>
            <person name="Churas C."/>
            <person name="Place M."/>
            <person name="Herschleb J."/>
            <person name="Runnheim R."/>
            <person name="Forrest D."/>
            <person name="Amos-Landgraf J."/>
            <person name="Schwartz D.C."/>
            <person name="Cheng Z."/>
            <person name="Lindblad-Toh K."/>
            <person name="Eichler E.E."/>
            <person name="Ponting C.P."/>
        </authorList>
    </citation>
    <scope>NUCLEOTIDE SEQUENCE [LARGE SCALE GENOMIC DNA]</scope>
    <source>
        <strain evidence="3 5">C57BL/6J</strain>
    </source>
</reference>
<feature type="compositionally biased region" description="Basic and acidic residues" evidence="1">
    <location>
        <begin position="68"/>
        <end position="81"/>
    </location>
</feature>
<dbReference type="VEuPathDB" id="HostDB:ENSMUSG00000034493"/>
<dbReference type="Bgee" id="ENSMUSG00000034493">
    <property type="expression patterns" value="Expressed in mesodermal cell in embryo and 10 other cell types or tissues"/>
</dbReference>
<reference evidence="2" key="8">
    <citation type="journal article" date="2005" name="Science">
        <title>Antisense Transcription in the Mammalian Transcriptome.</title>
        <authorList>
            <consortium name="RIKEN Genome Exploration Research Group and Genome Science Group (Genome Network Project Core Group) and the FANTOM Consortium"/>
        </authorList>
    </citation>
    <scope>NUCLEOTIDE SEQUENCE</scope>
    <source>
        <strain evidence="2">C57BL/6J</strain>
        <tissue evidence="2">Testis</tissue>
    </source>
</reference>